<evidence type="ECO:0000313" key="8">
    <source>
        <dbReference type="Proteomes" id="UP000010796"/>
    </source>
</evidence>
<keyword evidence="4 5" id="KW-0413">Isomerase</keyword>
<dbReference type="SUPFAM" id="SSF51735">
    <property type="entry name" value="NAD(P)-binding Rossmann-fold domains"/>
    <property type="match status" value="1"/>
</dbReference>
<keyword evidence="8" id="KW-1185">Reference proteome</keyword>
<evidence type="ECO:0000256" key="2">
    <source>
        <dbReference type="ARBA" id="ARBA00022857"/>
    </source>
</evidence>
<dbReference type="PATRIC" id="fig|926556.3.peg.4645"/>
<reference evidence="8" key="1">
    <citation type="submission" date="2012-02" db="EMBL/GenBank/DDBJ databases">
        <title>The complete genome of Echinicola vietnamensis DSM 17526.</title>
        <authorList>
            <person name="Lucas S."/>
            <person name="Copeland A."/>
            <person name="Lapidus A."/>
            <person name="Glavina del Rio T."/>
            <person name="Dalin E."/>
            <person name="Tice H."/>
            <person name="Bruce D."/>
            <person name="Goodwin L."/>
            <person name="Pitluck S."/>
            <person name="Peters L."/>
            <person name="Ovchinnikova G."/>
            <person name="Teshima H."/>
            <person name="Kyrpides N."/>
            <person name="Mavromatis K."/>
            <person name="Ivanova N."/>
            <person name="Brettin T."/>
            <person name="Detter J.C."/>
            <person name="Han C."/>
            <person name="Larimer F."/>
            <person name="Land M."/>
            <person name="Hauser L."/>
            <person name="Markowitz V."/>
            <person name="Cheng J.-F."/>
            <person name="Hugenholtz P."/>
            <person name="Woyke T."/>
            <person name="Wu D."/>
            <person name="Brambilla E."/>
            <person name="Klenk H.-P."/>
            <person name="Eisen J.A."/>
        </authorList>
    </citation>
    <scope>NUCLEOTIDE SEQUENCE [LARGE SCALE GENOMIC DNA]</scope>
    <source>
        <strain evidence="8">DSM 17526 / LMG 23754 / KMM 6221</strain>
    </source>
</reference>
<feature type="binding site" evidence="5">
    <location>
        <position position="184"/>
    </location>
    <ligand>
        <name>NADP(+)</name>
        <dbReference type="ChEBI" id="CHEBI:58349"/>
    </ligand>
</feature>
<dbReference type="Pfam" id="PF01370">
    <property type="entry name" value="Epimerase"/>
    <property type="match status" value="1"/>
</dbReference>
<dbReference type="Gene3D" id="3.40.50.720">
    <property type="entry name" value="NAD(P)-binding Rossmann-like Domain"/>
    <property type="match status" value="1"/>
</dbReference>
<evidence type="ECO:0000256" key="4">
    <source>
        <dbReference type="ARBA" id="ARBA00023235"/>
    </source>
</evidence>
<evidence type="ECO:0000259" key="6">
    <source>
        <dbReference type="Pfam" id="PF01370"/>
    </source>
</evidence>
<dbReference type="CDD" id="cd05239">
    <property type="entry name" value="GDP_FS_SDR_e"/>
    <property type="match status" value="1"/>
</dbReference>
<comment type="catalytic activity">
    <reaction evidence="5">
        <text>GDP-beta-L-fucose + NADP(+) = GDP-4-dehydro-alpha-D-rhamnose + NADPH + H(+)</text>
        <dbReference type="Rhea" id="RHEA:18885"/>
        <dbReference type="ChEBI" id="CHEBI:15378"/>
        <dbReference type="ChEBI" id="CHEBI:57273"/>
        <dbReference type="ChEBI" id="CHEBI:57783"/>
        <dbReference type="ChEBI" id="CHEBI:57964"/>
        <dbReference type="ChEBI" id="CHEBI:58349"/>
        <dbReference type="EC" id="1.1.1.271"/>
    </reaction>
</comment>
<feature type="binding site" evidence="5">
    <location>
        <begin position="168"/>
        <end position="171"/>
    </location>
    <ligand>
        <name>NADP(+)</name>
        <dbReference type="ChEBI" id="CHEBI:58349"/>
    </ligand>
</feature>
<keyword evidence="3 5" id="KW-0560">Oxidoreductase</keyword>
<gene>
    <name evidence="5" type="primary">fcl</name>
    <name evidence="7" type="ordered locus">Echvi_4397</name>
</gene>
<dbReference type="Gene3D" id="3.90.25.10">
    <property type="entry name" value="UDP-galactose 4-epimerase, domain 1"/>
    <property type="match status" value="1"/>
</dbReference>
<keyword evidence="5" id="KW-0511">Multifunctional enzyme</keyword>
<dbReference type="HAMAP" id="MF_00956">
    <property type="entry name" value="GDP_fucose_synth"/>
    <property type="match status" value="1"/>
</dbReference>
<dbReference type="GO" id="GO:0042351">
    <property type="term" value="P:'de novo' GDP-L-fucose biosynthetic process"/>
    <property type="evidence" value="ECO:0007669"/>
    <property type="project" value="UniProtKB-UniRule"/>
</dbReference>
<sequence length="315" mass="35794">MSKNKPISRILLTGGSGMVGRNILEYSSLMPYYEIFSPNSKELNLLNKTDVYQYINKTKPDIIVHAAGKVGGIQANMADPVNFLLENLNMGQNVILGAKENNVKKFLNLSSSCVYPRNAVNPLQENLILKGELEPTNEGYALAKIFSTKLCEYISKEDPSFLYKTVIPCNLYGKHDKFSPNNSHMLPAVIRKIDAAKRKGIKKVDIWGDGNSRREFMYAEDLADFIFYALKKLESMPQNLNVGLGVDYSINEYYETVAKIIGYEGEFFHDLSKPVGMKQKVVDVNRLNEFGWKPSFLLSEGIKRTYQYFKENYND</sequence>
<dbReference type="GO" id="GO:0016853">
    <property type="term" value="F:isomerase activity"/>
    <property type="evidence" value="ECO:0007669"/>
    <property type="project" value="UniProtKB-KW"/>
</dbReference>
<dbReference type="RefSeq" id="WP_015268104.1">
    <property type="nucleotide sequence ID" value="NC_019904.1"/>
</dbReference>
<comment type="similarity">
    <text evidence="1 5">Belongs to the NAD(P)-dependent epimerase/dehydratase family. Fucose synthase subfamily.</text>
</comment>
<dbReference type="KEGG" id="evi:Echvi_4397"/>
<feature type="domain" description="NAD-dependent epimerase/dehydratase" evidence="6">
    <location>
        <begin position="10"/>
        <end position="243"/>
    </location>
</feature>
<accession>L0G6G7</accession>
<feature type="binding site" evidence="5">
    <location>
        <position position="207"/>
    </location>
    <ligand>
        <name>substrate</name>
    </ligand>
</feature>
<feature type="binding site" evidence="5">
    <location>
        <begin position="14"/>
        <end position="20"/>
    </location>
    <ligand>
        <name>NADP(+)</name>
        <dbReference type="ChEBI" id="CHEBI:58349"/>
    </ligand>
</feature>
<evidence type="ECO:0000313" key="7">
    <source>
        <dbReference type="EMBL" id="AGA80581.1"/>
    </source>
</evidence>
<dbReference type="PANTHER" id="PTHR43238">
    <property type="entry name" value="GDP-L-FUCOSE SYNTHASE"/>
    <property type="match status" value="1"/>
</dbReference>
<dbReference type="eggNOG" id="COG0451">
    <property type="taxonomic scope" value="Bacteria"/>
</dbReference>
<dbReference type="AlphaFoldDB" id="L0G6G7"/>
<feature type="binding site" evidence="5">
    <location>
        <position position="144"/>
    </location>
    <ligand>
        <name>NADP(+)</name>
        <dbReference type="ChEBI" id="CHEBI:58349"/>
    </ligand>
</feature>
<dbReference type="Proteomes" id="UP000010796">
    <property type="component" value="Chromosome"/>
</dbReference>
<evidence type="ECO:0000256" key="5">
    <source>
        <dbReference type="HAMAP-Rule" id="MF_00956"/>
    </source>
</evidence>
<dbReference type="GO" id="GO:0050577">
    <property type="term" value="F:GDP-L-fucose synthase activity"/>
    <property type="evidence" value="ECO:0007669"/>
    <property type="project" value="UniProtKB-UniRule"/>
</dbReference>
<comment type="pathway">
    <text evidence="5">Nucleotide-sugar biosynthesis; GDP-L-fucose biosynthesis via de novo pathway; GDP-L-fucose from GDP-alpha-D-mannose: step 2/2.</text>
</comment>
<evidence type="ECO:0000256" key="3">
    <source>
        <dbReference type="ARBA" id="ARBA00023002"/>
    </source>
</evidence>
<feature type="binding site" evidence="5">
    <location>
        <position position="214"/>
    </location>
    <ligand>
        <name>substrate</name>
    </ligand>
</feature>
<feature type="site" description="Important for catalytic activity" evidence="5">
    <location>
        <position position="113"/>
    </location>
</feature>
<organism evidence="7 8">
    <name type="scientific">Echinicola vietnamensis (strain DSM 17526 / LMG 23754 / KMM 6221)</name>
    <dbReference type="NCBI Taxonomy" id="926556"/>
    <lineage>
        <taxon>Bacteria</taxon>
        <taxon>Pseudomonadati</taxon>
        <taxon>Bacteroidota</taxon>
        <taxon>Cytophagia</taxon>
        <taxon>Cytophagales</taxon>
        <taxon>Cyclobacteriaceae</taxon>
        <taxon>Echinicola</taxon>
    </lineage>
</organism>
<dbReference type="EC" id="1.1.1.271" evidence="5"/>
<dbReference type="STRING" id="926556.Echvi_4397"/>
<proteinExistence type="inferred from homology"/>
<dbReference type="InterPro" id="IPR028614">
    <property type="entry name" value="GDP_fucose/colitose_synth"/>
</dbReference>
<name>L0G6G7_ECHVK</name>
<comment type="caution">
    <text evidence="5">Lacks conserved residue(s) required for the propagation of feature annotation.</text>
</comment>
<protein>
    <recommendedName>
        <fullName evidence="5">GDP-L-fucose synthase</fullName>
        <ecNumber evidence="5">1.1.1.271</ecNumber>
    </recommendedName>
    <alternativeName>
        <fullName evidence="5">GDP-4-keto-6-deoxy-D-mannose-3,5-epimerase-4-reductase</fullName>
    </alternativeName>
</protein>
<feature type="active site" description="Proton donor/acceptor" evidence="5">
    <location>
        <position position="140"/>
    </location>
</feature>
<feature type="site" description="Important for catalytic activity" evidence="5">
    <location>
        <position position="111"/>
    </location>
</feature>
<dbReference type="PANTHER" id="PTHR43238:SF1">
    <property type="entry name" value="GDP-L-FUCOSE SYNTHASE"/>
    <property type="match status" value="1"/>
</dbReference>
<keyword evidence="2 5" id="KW-0521">NADP</keyword>
<dbReference type="InterPro" id="IPR001509">
    <property type="entry name" value="Epimerase_deHydtase"/>
</dbReference>
<dbReference type="HOGENOM" id="CLU_007383_18_0_10"/>
<comment type="function">
    <text evidence="5">Catalyzes the two-step NADP-dependent conversion of GDP-4-dehydro-6-deoxy-D-mannose to GDP-fucose, involving an epimerase and a reductase reaction.</text>
</comment>
<dbReference type="OrthoDB" id="9811425at2"/>
<evidence type="ECO:0000256" key="1">
    <source>
        <dbReference type="ARBA" id="ARBA00005959"/>
    </source>
</evidence>
<dbReference type="EMBL" id="CP003346">
    <property type="protein sequence ID" value="AGA80581.1"/>
    <property type="molecule type" value="Genomic_DNA"/>
</dbReference>
<feature type="binding site" evidence="5">
    <location>
        <position position="192"/>
    </location>
    <ligand>
        <name>substrate</name>
    </ligand>
</feature>
<dbReference type="GO" id="GO:0070401">
    <property type="term" value="F:NADP+ binding"/>
    <property type="evidence" value="ECO:0007669"/>
    <property type="project" value="UniProtKB-UniRule"/>
</dbReference>
<dbReference type="InterPro" id="IPR036291">
    <property type="entry name" value="NAD(P)-bd_dom_sf"/>
</dbReference>
<dbReference type="UniPathway" id="UPA00128">
    <property type="reaction ID" value="UER00191"/>
</dbReference>